<proteinExistence type="predicted"/>
<keyword evidence="1" id="KW-0472">Membrane</keyword>
<evidence type="ECO:0000256" key="1">
    <source>
        <dbReference type="SAM" id="Phobius"/>
    </source>
</evidence>
<feature type="domain" description="WxL Interacting Protein peptidoglycan binding" evidence="3">
    <location>
        <begin position="31"/>
        <end position="148"/>
    </location>
</feature>
<dbReference type="Proteomes" id="UP000198618">
    <property type="component" value="Unassembled WGS sequence"/>
</dbReference>
<evidence type="ECO:0000259" key="3">
    <source>
        <dbReference type="Pfam" id="PF06030"/>
    </source>
</evidence>
<reference evidence="5 6" key="1">
    <citation type="submission" date="2016-10" db="EMBL/GenBank/DDBJ databases">
        <authorList>
            <person name="de Groot N.N."/>
        </authorList>
    </citation>
    <scope>NUCLEOTIDE SEQUENCE [LARGE SCALE GENOMIC DNA]</scope>
    <source>
        <strain evidence="5 6">IBRC-M 10780</strain>
    </source>
</reference>
<feature type="chain" id="PRO_5011469179" evidence="2">
    <location>
        <begin position="23"/>
        <end position="338"/>
    </location>
</feature>
<evidence type="ECO:0000313" key="5">
    <source>
        <dbReference type="EMBL" id="SET27152.1"/>
    </source>
</evidence>
<gene>
    <name evidence="5" type="ORF">SAMN05216389_1088</name>
</gene>
<feature type="domain" description="WxL Interacting Protein host binding" evidence="4">
    <location>
        <begin position="169"/>
        <end position="296"/>
    </location>
</feature>
<keyword evidence="1" id="KW-1133">Transmembrane helix</keyword>
<feature type="signal peptide" evidence="2">
    <location>
        <begin position="1"/>
        <end position="22"/>
    </location>
</feature>
<keyword evidence="1" id="KW-0812">Transmembrane</keyword>
<dbReference type="STRING" id="930131.SAMN05216389_1088"/>
<sequence>MNIRVTCLFFLLIISSPFIIFAQENTVPLYIEPVYPSNQVDGVRGYFHLNVEPGQDQTVTVKLKNNLDEDLKVRMEPANGYSNPSGGMLYSRELQSDKSKLLNQAIKLADHISLDSEVTLEPKETREVTIDITVPNMDIGTALGGIRFVTEGTPKEESSDAEEGEANFILKTEIANAVAIQLDFPNRAHSNFQLENVGFSPEGPSVYSIFKNAAGLIQENISGQYRVEDSSGNQLFNGEIPSFKMAPFTQIRYPMYWDYETLEEGSYKLFLTMNVDGKEITSEEEFSIGDEEINKYVERTQPTVTTHEDNNRFPSWIWFAIGGVVLAGGMYWLGMRKR</sequence>
<feature type="transmembrane region" description="Helical" evidence="1">
    <location>
        <begin position="316"/>
        <end position="334"/>
    </location>
</feature>
<evidence type="ECO:0000256" key="2">
    <source>
        <dbReference type="SAM" id="SignalP"/>
    </source>
</evidence>
<name>A0A1I0D5P3_9BACI</name>
<dbReference type="InterPro" id="IPR010317">
    <property type="entry name" value="WxLIP_PGBD"/>
</dbReference>
<dbReference type="Pfam" id="PF06030">
    <property type="entry name" value="WxLIP_PGBD"/>
    <property type="match status" value="1"/>
</dbReference>
<organism evidence="5 6">
    <name type="scientific">Oceanobacillus limi</name>
    <dbReference type="NCBI Taxonomy" id="930131"/>
    <lineage>
        <taxon>Bacteria</taxon>
        <taxon>Bacillati</taxon>
        <taxon>Bacillota</taxon>
        <taxon>Bacilli</taxon>
        <taxon>Bacillales</taxon>
        <taxon>Bacillaceae</taxon>
        <taxon>Oceanobacillus</taxon>
    </lineage>
</organism>
<keyword evidence="2" id="KW-0732">Signal</keyword>
<dbReference type="Pfam" id="PF11797">
    <property type="entry name" value="WxLIP_HBD"/>
    <property type="match status" value="1"/>
</dbReference>
<dbReference type="RefSeq" id="WP_170840743.1">
    <property type="nucleotide sequence ID" value="NZ_FOHE01000008.1"/>
</dbReference>
<dbReference type="InterPro" id="IPR021759">
    <property type="entry name" value="WxLIP_HBD"/>
</dbReference>
<protein>
    <submittedName>
        <fullName evidence="5">Uncharacterized protein</fullName>
    </submittedName>
</protein>
<dbReference type="EMBL" id="FOHE01000008">
    <property type="protein sequence ID" value="SET27152.1"/>
    <property type="molecule type" value="Genomic_DNA"/>
</dbReference>
<evidence type="ECO:0000313" key="6">
    <source>
        <dbReference type="Proteomes" id="UP000198618"/>
    </source>
</evidence>
<accession>A0A1I0D5P3</accession>
<keyword evidence="6" id="KW-1185">Reference proteome</keyword>
<evidence type="ECO:0000259" key="4">
    <source>
        <dbReference type="Pfam" id="PF11797"/>
    </source>
</evidence>
<dbReference type="AlphaFoldDB" id="A0A1I0D5P3"/>